<evidence type="ECO:0000256" key="1">
    <source>
        <dbReference type="SAM" id="MobiDB-lite"/>
    </source>
</evidence>
<comment type="caution">
    <text evidence="2">The sequence shown here is derived from an EMBL/GenBank/DDBJ whole genome shotgun (WGS) entry which is preliminary data.</text>
</comment>
<gene>
    <name evidence="2" type="ORF">HAX54_023516</name>
</gene>
<dbReference type="Proteomes" id="UP000823775">
    <property type="component" value="Unassembled WGS sequence"/>
</dbReference>
<keyword evidence="3" id="KW-1185">Reference proteome</keyword>
<feature type="non-terminal residue" evidence="2">
    <location>
        <position position="118"/>
    </location>
</feature>
<dbReference type="EMBL" id="JACEIK010028531">
    <property type="protein sequence ID" value="MCE5166654.1"/>
    <property type="molecule type" value="Genomic_DNA"/>
</dbReference>
<evidence type="ECO:0000313" key="2">
    <source>
        <dbReference type="EMBL" id="MCE5166654.1"/>
    </source>
</evidence>
<organism evidence="2 3">
    <name type="scientific">Datura stramonium</name>
    <name type="common">Jimsonweed</name>
    <name type="synonym">Common thornapple</name>
    <dbReference type="NCBI Taxonomy" id="4076"/>
    <lineage>
        <taxon>Eukaryota</taxon>
        <taxon>Viridiplantae</taxon>
        <taxon>Streptophyta</taxon>
        <taxon>Embryophyta</taxon>
        <taxon>Tracheophyta</taxon>
        <taxon>Spermatophyta</taxon>
        <taxon>Magnoliopsida</taxon>
        <taxon>eudicotyledons</taxon>
        <taxon>Gunneridae</taxon>
        <taxon>Pentapetalae</taxon>
        <taxon>asterids</taxon>
        <taxon>lamiids</taxon>
        <taxon>Solanales</taxon>
        <taxon>Solanaceae</taxon>
        <taxon>Solanoideae</taxon>
        <taxon>Datureae</taxon>
        <taxon>Datura</taxon>
    </lineage>
</organism>
<protein>
    <submittedName>
        <fullName evidence="2">Uncharacterized protein</fullName>
    </submittedName>
</protein>
<feature type="region of interest" description="Disordered" evidence="1">
    <location>
        <begin position="1"/>
        <end position="23"/>
    </location>
</feature>
<sequence length="118" mass="13044">IDMLFRGGRKTHPSSPNNDATEGWRMRGEGGVVVTRFLVLGGILKVCVTVWLDGRNERMGNVWVLVFGFAGWEKRGREEEDGRSVTVVVFGRYLWKENGEAFAADLGKGGGRKEGDKG</sequence>
<accession>A0ABS8Y6L9</accession>
<feature type="non-terminal residue" evidence="2">
    <location>
        <position position="1"/>
    </location>
</feature>
<proteinExistence type="predicted"/>
<name>A0ABS8Y6L9_DATST</name>
<reference evidence="2 3" key="1">
    <citation type="journal article" date="2021" name="BMC Genomics">
        <title>Datura genome reveals duplications of psychoactive alkaloid biosynthetic genes and high mutation rate following tissue culture.</title>
        <authorList>
            <person name="Rajewski A."/>
            <person name="Carter-House D."/>
            <person name="Stajich J."/>
            <person name="Litt A."/>
        </authorList>
    </citation>
    <scope>NUCLEOTIDE SEQUENCE [LARGE SCALE GENOMIC DNA]</scope>
    <source>
        <strain evidence="2">AR-01</strain>
    </source>
</reference>
<evidence type="ECO:0000313" key="3">
    <source>
        <dbReference type="Proteomes" id="UP000823775"/>
    </source>
</evidence>